<dbReference type="AlphaFoldDB" id="A0A6I7HUN5"/>
<keyword evidence="1" id="KW-0812">Transmembrane</keyword>
<feature type="transmembrane region" description="Helical" evidence="1">
    <location>
        <begin position="12"/>
        <end position="31"/>
    </location>
</feature>
<keyword evidence="3" id="KW-1185">Reference proteome</keyword>
<dbReference type="EMBL" id="QPIX01000001">
    <property type="protein sequence ID" value="RCW28692.1"/>
    <property type="molecule type" value="Genomic_DNA"/>
</dbReference>
<keyword evidence="1" id="KW-0472">Membrane</keyword>
<sequence length="33" mass="3609">MEDSIQKSCWGVTLRALTGFAGVLFLAYLFGTI</sequence>
<evidence type="ECO:0000313" key="3">
    <source>
        <dbReference type="Proteomes" id="UP000252582"/>
    </source>
</evidence>
<gene>
    <name evidence="2" type="ORF">DFR48_101710</name>
</gene>
<keyword evidence="1" id="KW-1133">Transmembrane helix</keyword>
<name>A0A6I7HUN5_9HYPH</name>
<accession>A0A6I7HUN5</accession>
<dbReference type="Proteomes" id="UP000252582">
    <property type="component" value="Unassembled WGS sequence"/>
</dbReference>
<proteinExistence type="predicted"/>
<protein>
    <submittedName>
        <fullName evidence="2">Uncharacterized protein</fullName>
    </submittedName>
</protein>
<reference evidence="2 3" key="1">
    <citation type="submission" date="2018-07" db="EMBL/GenBank/DDBJ databases">
        <title>Genomic Encyclopedia of Type Strains, Phase IV (KMG-IV): sequencing the most valuable type-strain genomes for metagenomic binning, comparative biology and taxonomic classification.</title>
        <authorList>
            <person name="Goeker M."/>
        </authorList>
    </citation>
    <scope>NUCLEOTIDE SEQUENCE [LARGE SCALE GENOMIC DNA]</scope>
    <source>
        <strain evidence="2 3">DSM 25528</strain>
    </source>
</reference>
<evidence type="ECO:0000313" key="2">
    <source>
        <dbReference type="EMBL" id="RCW28692.1"/>
    </source>
</evidence>
<comment type="caution">
    <text evidence="2">The sequence shown here is derived from an EMBL/GenBank/DDBJ whole genome shotgun (WGS) entry which is preliminary data.</text>
</comment>
<evidence type="ECO:0000256" key="1">
    <source>
        <dbReference type="SAM" id="Phobius"/>
    </source>
</evidence>
<organism evidence="2 3">
    <name type="scientific">Ciceribacter lividus</name>
    <dbReference type="NCBI Taxonomy" id="1197950"/>
    <lineage>
        <taxon>Bacteria</taxon>
        <taxon>Pseudomonadati</taxon>
        <taxon>Pseudomonadota</taxon>
        <taxon>Alphaproteobacteria</taxon>
        <taxon>Hyphomicrobiales</taxon>
        <taxon>Rhizobiaceae</taxon>
        <taxon>Ciceribacter</taxon>
    </lineage>
</organism>